<reference evidence="3" key="1">
    <citation type="submission" date="2022-07" db="EMBL/GenBank/DDBJ databases">
        <title>The genome of Lyophyllum shimeji provides insight into the initial evolution of ectomycorrhizal fungal genome.</title>
        <authorList>
            <person name="Kobayashi Y."/>
            <person name="Shibata T."/>
            <person name="Hirakawa H."/>
            <person name="Shigenobu S."/>
            <person name="Nishiyama T."/>
            <person name="Yamada A."/>
            <person name="Hasebe M."/>
            <person name="Kawaguchi M."/>
        </authorList>
    </citation>
    <scope>NUCLEOTIDE SEQUENCE</scope>
    <source>
        <strain evidence="3">AT787</strain>
    </source>
</reference>
<proteinExistence type="predicted"/>
<sequence>MLQANESLAPGFVIPMNIMGRLYSLTVLANLLARTQRQTRTNTPRSGISDGDFNMPSGLYSLDVTAPGRTGEAVALDDQVDPSSRATAGETSDASDRVKGYSLTEPI</sequence>
<evidence type="ECO:0000256" key="2">
    <source>
        <dbReference type="SAM" id="Phobius"/>
    </source>
</evidence>
<keyword evidence="2" id="KW-0472">Membrane</keyword>
<keyword evidence="4" id="KW-1185">Reference proteome</keyword>
<comment type="caution">
    <text evidence="3">The sequence shown here is derived from an EMBL/GenBank/DDBJ whole genome shotgun (WGS) entry which is preliminary data.</text>
</comment>
<keyword evidence="2" id="KW-1133">Transmembrane helix</keyword>
<accession>A0A9P3UHR7</accession>
<evidence type="ECO:0000313" key="3">
    <source>
        <dbReference type="EMBL" id="GLB33207.1"/>
    </source>
</evidence>
<keyword evidence="2" id="KW-0812">Transmembrane</keyword>
<dbReference type="AlphaFoldDB" id="A0A9P3UHR7"/>
<gene>
    <name evidence="3" type="ORF">LshimejAT787_0100920</name>
</gene>
<feature type="compositionally biased region" description="Polar residues" evidence="1">
    <location>
        <begin position="81"/>
        <end position="92"/>
    </location>
</feature>
<protein>
    <submittedName>
        <fullName evidence="3">Uncharacterized protein</fullName>
    </submittedName>
</protein>
<evidence type="ECO:0000313" key="4">
    <source>
        <dbReference type="Proteomes" id="UP001063166"/>
    </source>
</evidence>
<name>A0A9P3UHR7_LYOSH</name>
<organism evidence="3 4">
    <name type="scientific">Lyophyllum shimeji</name>
    <name type="common">Hon-shimeji</name>
    <name type="synonym">Tricholoma shimeji</name>
    <dbReference type="NCBI Taxonomy" id="47721"/>
    <lineage>
        <taxon>Eukaryota</taxon>
        <taxon>Fungi</taxon>
        <taxon>Dikarya</taxon>
        <taxon>Basidiomycota</taxon>
        <taxon>Agaricomycotina</taxon>
        <taxon>Agaricomycetes</taxon>
        <taxon>Agaricomycetidae</taxon>
        <taxon>Agaricales</taxon>
        <taxon>Tricholomatineae</taxon>
        <taxon>Lyophyllaceae</taxon>
        <taxon>Lyophyllum</taxon>
    </lineage>
</organism>
<feature type="region of interest" description="Disordered" evidence="1">
    <location>
        <begin position="74"/>
        <end position="107"/>
    </location>
</feature>
<dbReference type="EMBL" id="BRPK01000001">
    <property type="protein sequence ID" value="GLB33207.1"/>
    <property type="molecule type" value="Genomic_DNA"/>
</dbReference>
<evidence type="ECO:0000256" key="1">
    <source>
        <dbReference type="SAM" id="MobiDB-lite"/>
    </source>
</evidence>
<dbReference type="Proteomes" id="UP001063166">
    <property type="component" value="Unassembled WGS sequence"/>
</dbReference>
<feature type="transmembrane region" description="Helical" evidence="2">
    <location>
        <begin position="12"/>
        <end position="33"/>
    </location>
</feature>
<dbReference type="OrthoDB" id="2993818at2759"/>